<dbReference type="Gene3D" id="3.40.50.10890">
    <property type="match status" value="1"/>
</dbReference>
<dbReference type="InterPro" id="IPR001279">
    <property type="entry name" value="Metallo-B-lactamas"/>
</dbReference>
<evidence type="ECO:0000313" key="4">
    <source>
        <dbReference type="EMBL" id="BAB59579.1"/>
    </source>
</evidence>
<dbReference type="PaxDb" id="273116-14324652"/>
<dbReference type="SUPFAM" id="SSF56281">
    <property type="entry name" value="Metallo-hydrolase/oxidoreductase"/>
    <property type="match status" value="1"/>
</dbReference>
<dbReference type="PANTHER" id="PTHR11203">
    <property type="entry name" value="CLEAVAGE AND POLYADENYLATION SPECIFICITY FACTOR FAMILY MEMBER"/>
    <property type="match status" value="1"/>
</dbReference>
<dbReference type="GeneID" id="1440953"/>
<dbReference type="GO" id="GO:0016787">
    <property type="term" value="F:hydrolase activity"/>
    <property type="evidence" value="ECO:0007669"/>
    <property type="project" value="UniProtKB-KW"/>
</dbReference>
<accession>Q97BL8</accession>
<dbReference type="CDD" id="cd16295">
    <property type="entry name" value="TTHA0252-CPSF-like_MBL-fold"/>
    <property type="match status" value="1"/>
</dbReference>
<dbReference type="InterPro" id="IPR011108">
    <property type="entry name" value="RMMBL"/>
</dbReference>
<dbReference type="OrthoDB" id="40950at2157"/>
<keyword evidence="5" id="KW-1185">Reference proteome</keyword>
<dbReference type="SMART" id="SM00849">
    <property type="entry name" value="Lactamase_B"/>
    <property type="match status" value="1"/>
</dbReference>
<organism evidence="4 5">
    <name type="scientific">Thermoplasma volcanium (strain ATCC 51530 / DSM 4299 / JCM 9571 / NBRC 15438 / GSS1)</name>
    <dbReference type="NCBI Taxonomy" id="273116"/>
    <lineage>
        <taxon>Archaea</taxon>
        <taxon>Methanobacteriati</taxon>
        <taxon>Thermoplasmatota</taxon>
        <taxon>Thermoplasmata</taxon>
        <taxon>Thermoplasmatales</taxon>
        <taxon>Thermoplasmataceae</taxon>
        <taxon>Thermoplasma</taxon>
    </lineage>
</organism>
<sequence length="407" mass="45212">MKLKFLGGAEEVGRLGVKITDRNTSVIVDYGVIPDKPPQYPMPPEPVDAMFITHSHLDHIGAIPVYYHKGEPDLYATQMTLNCMKPLLNDSLKVTNLEGYPAMFNEDDINTALANMKPARYFESFDVGDFKVTPYPAGHIPGSAMWKFEDGKSITVTGDVNTIDTYLINGAKPIKTDVLIIESTYAGKNHESREDVRKRFRESVREVIESGGKVVMPAFAVGRTQELIMTIADMGYDVSVDGMGNDISSIYLNTPGFLKSKRDFLRALGKVREVKGRRMRENAINSDIIISTSGMLDGGPVLGYIQKLMEDEKSAIFVTGYQVEGTNGRSLLENGTITVAGVTMKPKMRVEFFDMSAHAGHDELVSFIKAINPEKVVLMHGDHREELLPDLEGYDVLLPYNGKEYEI</sequence>
<dbReference type="Gene3D" id="3.60.15.10">
    <property type="entry name" value="Ribonuclease Z/Hydroxyacylglutathione hydrolase-like"/>
    <property type="match status" value="1"/>
</dbReference>
<dbReference type="eggNOG" id="arCOG00541">
    <property type="taxonomic scope" value="Archaea"/>
</dbReference>
<gene>
    <name evidence="4" type="ORF">TVG0425663</name>
</gene>
<name>Q97BL8_THEVO</name>
<keyword evidence="1" id="KW-0378">Hydrolase</keyword>
<dbReference type="AlphaFoldDB" id="Q97BL8"/>
<evidence type="ECO:0008006" key="6">
    <source>
        <dbReference type="Google" id="ProtNLM"/>
    </source>
</evidence>
<dbReference type="InterPro" id="IPR036866">
    <property type="entry name" value="RibonucZ/Hydroxyglut_hydro"/>
</dbReference>
<dbReference type="Pfam" id="PF07521">
    <property type="entry name" value="RMMBL"/>
    <property type="match status" value="1"/>
</dbReference>
<evidence type="ECO:0000313" key="5">
    <source>
        <dbReference type="Proteomes" id="UP000001017"/>
    </source>
</evidence>
<evidence type="ECO:0000256" key="1">
    <source>
        <dbReference type="ARBA" id="ARBA00022801"/>
    </source>
</evidence>
<dbReference type="GO" id="GO:0004521">
    <property type="term" value="F:RNA endonuclease activity"/>
    <property type="evidence" value="ECO:0007669"/>
    <property type="project" value="TreeGrafter"/>
</dbReference>
<dbReference type="Pfam" id="PF16661">
    <property type="entry name" value="Lactamase_B_6"/>
    <property type="match status" value="1"/>
</dbReference>
<evidence type="ECO:0000259" key="3">
    <source>
        <dbReference type="SMART" id="SM01027"/>
    </source>
</evidence>
<dbReference type="InterPro" id="IPR050698">
    <property type="entry name" value="MBL"/>
</dbReference>
<dbReference type="SMART" id="SM01027">
    <property type="entry name" value="Beta-Casp"/>
    <property type="match status" value="1"/>
</dbReference>
<dbReference type="Pfam" id="PF10996">
    <property type="entry name" value="Beta-Casp"/>
    <property type="match status" value="1"/>
</dbReference>
<dbReference type="RefSeq" id="WP_010916695.1">
    <property type="nucleotide sequence ID" value="NC_002689.2"/>
</dbReference>
<dbReference type="InterPro" id="IPR022712">
    <property type="entry name" value="Beta_Casp"/>
</dbReference>
<dbReference type="STRING" id="273116.gene:9381216"/>
<dbReference type="PhylomeDB" id="Q97BL8"/>
<proteinExistence type="predicted"/>
<reference evidence="4 5" key="2">
    <citation type="journal article" date="2000" name="Proc. Natl. Acad. Sci. U.S.A.">
        <title>Archaeal adaptation to higher temperatures revealed by genomic sequence of Thermoplasma volcanium.</title>
        <authorList>
            <person name="Kawashima T."/>
            <person name="Amano N."/>
            <person name="Koike H."/>
            <person name="Makino S."/>
            <person name="Higuchi S."/>
            <person name="Kawashima-Ohya Y."/>
            <person name="Watanabe K."/>
            <person name="Yamazaki M."/>
            <person name="Kanehori K."/>
            <person name="Kawamoto T."/>
            <person name="Nunoshiba T."/>
            <person name="Yamamoto Y."/>
            <person name="Aramaki H."/>
            <person name="Makino K."/>
            <person name="Suzuki M."/>
        </authorList>
    </citation>
    <scope>NUCLEOTIDE SEQUENCE [LARGE SCALE GENOMIC DNA]</scope>
    <source>
        <strain evidence="5">ATCC 51530 / DSM 4299 / JCM 9571 / NBRC 15438 / GSS1</strain>
    </source>
</reference>
<feature type="domain" description="Beta-Casp" evidence="3">
    <location>
        <begin position="224"/>
        <end position="331"/>
    </location>
</feature>
<dbReference type="Proteomes" id="UP000001017">
    <property type="component" value="Chromosome"/>
</dbReference>
<dbReference type="KEGG" id="tvo:TVG0425663"/>
<reference evidence="4 5" key="1">
    <citation type="journal article" date="1999" name="Proc. Jpn. Acad.">
        <title>Determination of the complete genomic DNA sequence of Thermoplasma volvanium GSS1.</title>
        <authorList>
            <person name="Kawashima T."/>
            <person name="Yamamoto Y."/>
            <person name="Aramaki H."/>
            <person name="Nunoshiba T."/>
            <person name="Kawamoto T."/>
            <person name="Watanabe K."/>
            <person name="Yamazaki M."/>
            <person name="Kanehori K."/>
            <person name="Amano N."/>
            <person name="Ohya Y."/>
            <person name="Makino K."/>
            <person name="Suzuki M."/>
        </authorList>
    </citation>
    <scope>NUCLEOTIDE SEQUENCE [LARGE SCALE GENOMIC DNA]</scope>
    <source>
        <strain evidence="5">ATCC 51530 / DSM 4299 / JCM 9571 / NBRC 15438 / GSS1</strain>
    </source>
</reference>
<dbReference type="HOGENOM" id="CLU_009673_5_1_2"/>
<evidence type="ECO:0000259" key="2">
    <source>
        <dbReference type="SMART" id="SM00849"/>
    </source>
</evidence>
<dbReference type="EMBL" id="BA000011">
    <property type="protein sequence ID" value="BAB59579.1"/>
    <property type="molecule type" value="Genomic_DNA"/>
</dbReference>
<dbReference type="PANTHER" id="PTHR11203:SF52">
    <property type="entry name" value="MRNA 3-END PROCESSING FACTOR"/>
    <property type="match status" value="1"/>
</dbReference>
<feature type="domain" description="Metallo-beta-lactamase" evidence="2">
    <location>
        <begin position="13"/>
        <end position="211"/>
    </location>
</feature>
<protein>
    <recommendedName>
        <fullName evidence="6">mRNA 3'-end processing factor</fullName>
    </recommendedName>
</protein>